<evidence type="ECO:0000313" key="2">
    <source>
        <dbReference type="Proteomes" id="UP000199558"/>
    </source>
</evidence>
<proteinExistence type="predicted"/>
<dbReference type="RefSeq" id="WP_091583484.1">
    <property type="nucleotide sequence ID" value="NZ_FLRH01000004.1"/>
</dbReference>
<name>A0A1A9BJE4_9ACTN</name>
<protein>
    <submittedName>
        <fullName evidence="1">Uncharacterized protein</fullName>
    </submittedName>
</protein>
<keyword evidence="2" id="KW-1185">Reference proteome</keyword>
<sequence>MTTREQAHARANSQRAAQYVEIWVIAQPSEIASMVQVASASGRLVYLGPPQAVGGDDTRQRRYLRLRTR</sequence>
<dbReference type="STRING" id="946078.GA0070622_6315"/>
<reference evidence="2" key="1">
    <citation type="submission" date="2016-06" db="EMBL/GenBank/DDBJ databases">
        <authorList>
            <person name="Varghese N."/>
            <person name="Submissions Spin"/>
        </authorList>
    </citation>
    <scope>NUCLEOTIDE SEQUENCE [LARGE SCALE GENOMIC DNA]</scope>
    <source>
        <strain evidence="2">DSM 45794</strain>
    </source>
</reference>
<accession>A0A1A9BJE4</accession>
<dbReference type="OrthoDB" id="3405053at2"/>
<dbReference type="AlphaFoldDB" id="A0A1A9BJE4"/>
<gene>
    <name evidence="1" type="ORF">GA0070622_6315</name>
</gene>
<dbReference type="Proteomes" id="UP000199558">
    <property type="component" value="Unassembled WGS sequence"/>
</dbReference>
<evidence type="ECO:0000313" key="1">
    <source>
        <dbReference type="EMBL" id="SBT69196.1"/>
    </source>
</evidence>
<organism evidence="1 2">
    <name type="scientific">Micromonospora sediminicola</name>
    <dbReference type="NCBI Taxonomy" id="946078"/>
    <lineage>
        <taxon>Bacteria</taxon>
        <taxon>Bacillati</taxon>
        <taxon>Actinomycetota</taxon>
        <taxon>Actinomycetes</taxon>
        <taxon>Micromonosporales</taxon>
        <taxon>Micromonosporaceae</taxon>
        <taxon>Micromonospora</taxon>
    </lineage>
</organism>
<dbReference type="EMBL" id="FLRH01000004">
    <property type="protein sequence ID" value="SBT69196.1"/>
    <property type="molecule type" value="Genomic_DNA"/>
</dbReference>